<evidence type="ECO:0000256" key="1">
    <source>
        <dbReference type="ARBA" id="ARBA00001946"/>
    </source>
</evidence>
<evidence type="ECO:0000256" key="4">
    <source>
        <dbReference type="ARBA" id="ARBA00022723"/>
    </source>
</evidence>
<comment type="caution">
    <text evidence="9">The sequence shown here is derived from an EMBL/GenBank/DDBJ whole genome shotgun (WGS) entry which is preliminary data.</text>
</comment>
<keyword evidence="5" id="KW-0378">Hydrolase</keyword>
<keyword evidence="6" id="KW-0460">Magnesium</keyword>
<evidence type="ECO:0000313" key="10">
    <source>
        <dbReference type="Proteomes" id="UP000602198"/>
    </source>
</evidence>
<dbReference type="InterPro" id="IPR029060">
    <property type="entry name" value="PIN-like_dom_sf"/>
</dbReference>
<feature type="domain" description="PIN" evidence="8">
    <location>
        <begin position="6"/>
        <end position="110"/>
    </location>
</feature>
<accession>A0ABS1M5M8</accession>
<dbReference type="EMBL" id="JAERRJ010000005">
    <property type="protein sequence ID" value="MBL1075360.1"/>
    <property type="molecule type" value="Genomic_DNA"/>
</dbReference>
<evidence type="ECO:0000256" key="2">
    <source>
        <dbReference type="ARBA" id="ARBA00022649"/>
    </source>
</evidence>
<dbReference type="PANTHER" id="PTHR33653">
    <property type="entry name" value="RIBONUCLEASE VAPC2"/>
    <property type="match status" value="1"/>
</dbReference>
<dbReference type="Pfam" id="PF01850">
    <property type="entry name" value="PIN"/>
    <property type="match status" value="1"/>
</dbReference>
<dbReference type="CDD" id="cd18746">
    <property type="entry name" value="PIN_VapC4-5_FitB-like"/>
    <property type="match status" value="1"/>
</dbReference>
<evidence type="ECO:0000259" key="8">
    <source>
        <dbReference type="Pfam" id="PF01850"/>
    </source>
</evidence>
<sequence length="126" mass="14223">MSELRKKNPNRKVLAWYEGVHSHQLHLSAITLGEIRLGIERLRARDAPQAEILESWLGTLRTAYRDRIVAVDADIAEEWARMNVPRTVPILDGLLAATAKVHEWTFVTRNVADVADTGISILNPFD</sequence>
<protein>
    <submittedName>
        <fullName evidence="9">Type II toxin-antitoxin system VapC family toxin</fullName>
    </submittedName>
</protein>
<dbReference type="SUPFAM" id="SSF88723">
    <property type="entry name" value="PIN domain-like"/>
    <property type="match status" value="1"/>
</dbReference>
<evidence type="ECO:0000256" key="6">
    <source>
        <dbReference type="ARBA" id="ARBA00022842"/>
    </source>
</evidence>
<dbReference type="InterPro" id="IPR050556">
    <property type="entry name" value="Type_II_TA_system_RNase"/>
</dbReference>
<evidence type="ECO:0000256" key="3">
    <source>
        <dbReference type="ARBA" id="ARBA00022722"/>
    </source>
</evidence>
<evidence type="ECO:0000256" key="7">
    <source>
        <dbReference type="ARBA" id="ARBA00038093"/>
    </source>
</evidence>
<dbReference type="InterPro" id="IPR002716">
    <property type="entry name" value="PIN_dom"/>
</dbReference>
<dbReference type="Gene3D" id="3.40.50.1010">
    <property type="entry name" value="5'-nuclease"/>
    <property type="match status" value="1"/>
</dbReference>
<comment type="cofactor">
    <cofactor evidence="1">
        <name>Mg(2+)</name>
        <dbReference type="ChEBI" id="CHEBI:18420"/>
    </cofactor>
</comment>
<gene>
    <name evidence="9" type="ORF">JK358_13245</name>
</gene>
<proteinExistence type="inferred from homology"/>
<keyword evidence="4" id="KW-0479">Metal-binding</keyword>
<evidence type="ECO:0000313" key="9">
    <source>
        <dbReference type="EMBL" id="MBL1075360.1"/>
    </source>
</evidence>
<keyword evidence="2" id="KW-1277">Toxin-antitoxin system</keyword>
<keyword evidence="3" id="KW-0540">Nuclease</keyword>
<name>A0ABS1M5M8_9NOCA</name>
<comment type="similarity">
    <text evidence="7">Belongs to the PINc/VapC protein family.</text>
</comment>
<dbReference type="PANTHER" id="PTHR33653:SF1">
    <property type="entry name" value="RIBONUCLEASE VAPC2"/>
    <property type="match status" value="1"/>
</dbReference>
<reference evidence="9 10" key="1">
    <citation type="submission" date="2021-01" db="EMBL/GenBank/DDBJ databases">
        <title>WGS of actinomycetes isolated from Thailand.</title>
        <authorList>
            <person name="Thawai C."/>
        </authorList>
    </citation>
    <scope>NUCLEOTIDE SEQUENCE [LARGE SCALE GENOMIC DNA]</scope>
    <source>
        <strain evidence="9 10">LPG 2</strain>
    </source>
</reference>
<dbReference type="Proteomes" id="UP000602198">
    <property type="component" value="Unassembled WGS sequence"/>
</dbReference>
<organism evidence="9 10">
    <name type="scientific">Nocardia acididurans</name>
    <dbReference type="NCBI Taxonomy" id="2802282"/>
    <lineage>
        <taxon>Bacteria</taxon>
        <taxon>Bacillati</taxon>
        <taxon>Actinomycetota</taxon>
        <taxon>Actinomycetes</taxon>
        <taxon>Mycobacteriales</taxon>
        <taxon>Nocardiaceae</taxon>
        <taxon>Nocardia</taxon>
    </lineage>
</organism>
<keyword evidence="10" id="KW-1185">Reference proteome</keyword>
<evidence type="ECO:0000256" key="5">
    <source>
        <dbReference type="ARBA" id="ARBA00022801"/>
    </source>
</evidence>